<dbReference type="EMBL" id="JADCKQ010000019">
    <property type="protein sequence ID" value="MBI1495403.1"/>
    <property type="molecule type" value="Genomic_DNA"/>
</dbReference>
<proteinExistence type="predicted"/>
<protein>
    <submittedName>
        <fullName evidence="2">GPW/gp25 family protein</fullName>
    </submittedName>
</protein>
<comment type="caution">
    <text evidence="2">The sequence shown here is derived from an EMBL/GenBank/DDBJ whole genome shotgun (WGS) entry which is preliminary data.</text>
</comment>
<dbReference type="Gene3D" id="3.10.450.40">
    <property type="match status" value="1"/>
</dbReference>
<reference evidence="2" key="1">
    <citation type="submission" date="2020-10" db="EMBL/GenBank/DDBJ databases">
        <title>Paenihalocynthiibacter styelae gen. nov., sp. nov., isolated from stalked sea squirt Styela clava.</title>
        <authorList>
            <person name="Kim Y.-O."/>
            <person name="Yoon J.-H."/>
        </authorList>
    </citation>
    <scope>NUCLEOTIDE SEQUENCE</scope>
    <source>
        <strain evidence="2">MYP1-1</strain>
    </source>
</reference>
<feature type="domain" description="IraD/Gp25-like" evidence="1">
    <location>
        <begin position="13"/>
        <end position="96"/>
    </location>
</feature>
<dbReference type="AlphaFoldDB" id="A0A8J7IEB1"/>
<evidence type="ECO:0000259" key="1">
    <source>
        <dbReference type="Pfam" id="PF04965"/>
    </source>
</evidence>
<dbReference type="Pfam" id="PF04965">
    <property type="entry name" value="GPW_gp25"/>
    <property type="match status" value="1"/>
</dbReference>
<evidence type="ECO:0000313" key="3">
    <source>
        <dbReference type="Proteomes" id="UP000640583"/>
    </source>
</evidence>
<keyword evidence="3" id="KW-1185">Reference proteome</keyword>
<dbReference type="InterPro" id="IPR007048">
    <property type="entry name" value="IraD/Gp25-like"/>
</dbReference>
<dbReference type="RefSeq" id="WP_228850105.1">
    <property type="nucleotide sequence ID" value="NZ_JADCKQ010000019.1"/>
</dbReference>
<name>A0A8J7IEB1_9RHOB</name>
<dbReference type="SUPFAM" id="SSF160719">
    <property type="entry name" value="gpW/gp25-like"/>
    <property type="match status" value="1"/>
</dbReference>
<dbReference type="Proteomes" id="UP000640583">
    <property type="component" value="Unassembled WGS sequence"/>
</dbReference>
<organism evidence="2 3">
    <name type="scientific">Halocynthiibacter styelae</name>
    <dbReference type="NCBI Taxonomy" id="2761955"/>
    <lineage>
        <taxon>Bacteria</taxon>
        <taxon>Pseudomonadati</taxon>
        <taxon>Pseudomonadota</taxon>
        <taxon>Alphaproteobacteria</taxon>
        <taxon>Rhodobacterales</taxon>
        <taxon>Paracoccaceae</taxon>
        <taxon>Halocynthiibacter</taxon>
    </lineage>
</organism>
<gene>
    <name evidence="2" type="ORF">H1D41_17305</name>
</gene>
<sequence>MCRHTGKRLTGWDHIRQSLDVIFTTRVGTRLERRAFGSVAPDLTDKPSVPEIVLDYYVAIAEAIDAYEPRVELNGFALEQADENGAVQIRVEVTEVATGQRQNIGYAI</sequence>
<accession>A0A8J7IEB1</accession>
<evidence type="ECO:0000313" key="2">
    <source>
        <dbReference type="EMBL" id="MBI1495403.1"/>
    </source>
</evidence>